<sequence length="94" mass="10242">MFETRLVLSIIIMLFVRNSSTRGVPGGAIVSHDGSQSMAQALKKKASTSVIAEAFVIAVGKKSRKGKYPPISYPKYSWVLGEVHHYVSLYSLVG</sequence>
<comment type="caution">
    <text evidence="2">The sequence shown here is derived from an EMBL/GenBank/DDBJ whole genome shotgun (WGS) entry which is preliminary data.</text>
</comment>
<dbReference type="Proteomes" id="UP001374584">
    <property type="component" value="Unassembled WGS sequence"/>
</dbReference>
<evidence type="ECO:0000256" key="1">
    <source>
        <dbReference type="SAM" id="SignalP"/>
    </source>
</evidence>
<keyword evidence="1" id="KW-0732">Signal</keyword>
<evidence type="ECO:0000313" key="2">
    <source>
        <dbReference type="EMBL" id="KAK7333948.1"/>
    </source>
</evidence>
<dbReference type="AlphaFoldDB" id="A0AAN9QJR9"/>
<feature type="chain" id="PRO_5042988428" evidence="1">
    <location>
        <begin position="24"/>
        <end position="94"/>
    </location>
</feature>
<protein>
    <submittedName>
        <fullName evidence="2">Uncharacterized protein</fullName>
    </submittedName>
</protein>
<name>A0AAN9QJR9_PHACN</name>
<gene>
    <name evidence="2" type="ORF">VNO80_30729</name>
</gene>
<evidence type="ECO:0000313" key="3">
    <source>
        <dbReference type="Proteomes" id="UP001374584"/>
    </source>
</evidence>
<organism evidence="2 3">
    <name type="scientific">Phaseolus coccineus</name>
    <name type="common">Scarlet runner bean</name>
    <name type="synonym">Phaseolus multiflorus</name>
    <dbReference type="NCBI Taxonomy" id="3886"/>
    <lineage>
        <taxon>Eukaryota</taxon>
        <taxon>Viridiplantae</taxon>
        <taxon>Streptophyta</taxon>
        <taxon>Embryophyta</taxon>
        <taxon>Tracheophyta</taxon>
        <taxon>Spermatophyta</taxon>
        <taxon>Magnoliopsida</taxon>
        <taxon>eudicotyledons</taxon>
        <taxon>Gunneridae</taxon>
        <taxon>Pentapetalae</taxon>
        <taxon>rosids</taxon>
        <taxon>fabids</taxon>
        <taxon>Fabales</taxon>
        <taxon>Fabaceae</taxon>
        <taxon>Papilionoideae</taxon>
        <taxon>50 kb inversion clade</taxon>
        <taxon>NPAAA clade</taxon>
        <taxon>indigoferoid/millettioid clade</taxon>
        <taxon>Phaseoleae</taxon>
        <taxon>Phaseolus</taxon>
    </lineage>
</organism>
<reference evidence="2 3" key="1">
    <citation type="submission" date="2024-01" db="EMBL/GenBank/DDBJ databases">
        <title>The genomes of 5 underutilized Papilionoideae crops provide insights into root nodulation and disease resistanc.</title>
        <authorList>
            <person name="Jiang F."/>
        </authorList>
    </citation>
    <scope>NUCLEOTIDE SEQUENCE [LARGE SCALE GENOMIC DNA]</scope>
    <source>
        <strain evidence="2">JINMINGXINNONG_FW02</strain>
        <tissue evidence="2">Leaves</tissue>
    </source>
</reference>
<keyword evidence="3" id="KW-1185">Reference proteome</keyword>
<proteinExistence type="predicted"/>
<accession>A0AAN9QJR9</accession>
<feature type="signal peptide" evidence="1">
    <location>
        <begin position="1"/>
        <end position="23"/>
    </location>
</feature>
<dbReference type="EMBL" id="JAYMYR010000011">
    <property type="protein sequence ID" value="KAK7333948.1"/>
    <property type="molecule type" value="Genomic_DNA"/>
</dbReference>